<feature type="transmembrane region" description="Helical" evidence="1">
    <location>
        <begin position="21"/>
        <end position="44"/>
    </location>
</feature>
<name>A0A2G5ERN4_AQUCA</name>
<gene>
    <name evidence="2" type="ORF">AQUCO_00500375v1</name>
</gene>
<keyword evidence="1" id="KW-1133">Transmembrane helix</keyword>
<evidence type="ECO:0000313" key="3">
    <source>
        <dbReference type="Proteomes" id="UP000230069"/>
    </source>
</evidence>
<evidence type="ECO:0000313" key="2">
    <source>
        <dbReference type="EMBL" id="PIA58405.1"/>
    </source>
</evidence>
<sequence>MLEPMQNHINCIKWGINTNRGIDILMWYLMMISLNLVMVLTFTFHPSAQCVLVGPKDHSSTTTEIIVTSFIQARATYFYCPKLNNWKKVLMPEIFEYFHSNCVVAVEQVLFIAADHNLYAYDLVNGPESRYYRQSR</sequence>
<evidence type="ECO:0000256" key="1">
    <source>
        <dbReference type="SAM" id="Phobius"/>
    </source>
</evidence>
<accession>A0A2G5ERN4</accession>
<proteinExistence type="predicted"/>
<dbReference type="AlphaFoldDB" id="A0A2G5ERN4"/>
<dbReference type="Proteomes" id="UP000230069">
    <property type="component" value="Unassembled WGS sequence"/>
</dbReference>
<dbReference type="EMBL" id="KZ305022">
    <property type="protein sequence ID" value="PIA58405.1"/>
    <property type="molecule type" value="Genomic_DNA"/>
</dbReference>
<keyword evidence="3" id="KW-1185">Reference proteome</keyword>
<dbReference type="InParanoid" id="A0A2G5ERN4"/>
<organism evidence="2 3">
    <name type="scientific">Aquilegia coerulea</name>
    <name type="common">Rocky mountain columbine</name>
    <dbReference type="NCBI Taxonomy" id="218851"/>
    <lineage>
        <taxon>Eukaryota</taxon>
        <taxon>Viridiplantae</taxon>
        <taxon>Streptophyta</taxon>
        <taxon>Embryophyta</taxon>
        <taxon>Tracheophyta</taxon>
        <taxon>Spermatophyta</taxon>
        <taxon>Magnoliopsida</taxon>
        <taxon>Ranunculales</taxon>
        <taxon>Ranunculaceae</taxon>
        <taxon>Thalictroideae</taxon>
        <taxon>Aquilegia</taxon>
    </lineage>
</organism>
<reference evidence="2 3" key="1">
    <citation type="submission" date="2017-09" db="EMBL/GenBank/DDBJ databases">
        <title>WGS assembly of Aquilegia coerulea Goldsmith.</title>
        <authorList>
            <person name="Hodges S."/>
            <person name="Kramer E."/>
            <person name="Nordborg M."/>
            <person name="Tomkins J."/>
            <person name="Borevitz J."/>
            <person name="Derieg N."/>
            <person name="Yan J."/>
            <person name="Mihaltcheva S."/>
            <person name="Hayes R.D."/>
            <person name="Rokhsar D."/>
        </authorList>
    </citation>
    <scope>NUCLEOTIDE SEQUENCE [LARGE SCALE GENOMIC DNA]</scope>
    <source>
        <strain evidence="3">cv. Goldsmith</strain>
    </source>
</reference>
<keyword evidence="1" id="KW-0472">Membrane</keyword>
<protein>
    <submittedName>
        <fullName evidence="2">Uncharacterized protein</fullName>
    </submittedName>
</protein>
<keyword evidence="1" id="KW-0812">Transmembrane</keyword>